<dbReference type="GO" id="GO:0005525">
    <property type="term" value="F:GTP binding"/>
    <property type="evidence" value="ECO:0007669"/>
    <property type="project" value="UniProtKB-UniRule"/>
</dbReference>
<proteinExistence type="inferred from homology"/>
<evidence type="ECO:0000256" key="3">
    <source>
        <dbReference type="ARBA" id="ARBA00022723"/>
    </source>
</evidence>
<gene>
    <name evidence="10" type="primary">rsgA</name>
    <name evidence="13" type="ORF">I596_3794</name>
</gene>
<sequence>MPPMQLSADLEDRLARIGWRTLALPDDAPADAFPARVSAQHRAGYQLDDGAATFNAQPAPRFLKAGADPLERPAVGDFVLVVPGTPPQIERVLPRRTVLSRAAAGERHQRQIIATNVDHVFVVTGLDGDFNPARIERYLLLVAESGALPVVVLTKADQAHDAAAAIAELRRRVPPPVEILAVNAKSPDSVAPLLAWLRPGDSAVLVGSSGAGKSTLTNSLLGQSRQATGAVRENDSRGRHTTTHRALLRLPSGGCLIDTPGMREIKLTGEESLDGSQFADIEELAQRCRFGDCAHASEPGCAVRAALAEGRLDPARWQNYLKLRDELAAAADSLEAQLRRKSEARVLTKALGRRLNEKYGHR</sequence>
<keyword evidence="8 10" id="KW-0694">RNA-binding</keyword>
<name>A0A161HS03_9GAMM</name>
<dbReference type="STRING" id="1300342.I596_3794"/>
<dbReference type="CDD" id="cd01854">
    <property type="entry name" value="YjeQ_EngC"/>
    <property type="match status" value="1"/>
</dbReference>
<dbReference type="GO" id="GO:0019843">
    <property type="term" value="F:rRNA binding"/>
    <property type="evidence" value="ECO:0007669"/>
    <property type="project" value="UniProtKB-KW"/>
</dbReference>
<dbReference type="PROSITE" id="PS51721">
    <property type="entry name" value="G_CP"/>
    <property type="match status" value="1"/>
</dbReference>
<dbReference type="KEGG" id="dko:I596_3794"/>
<evidence type="ECO:0000256" key="5">
    <source>
        <dbReference type="ARBA" id="ARBA00022741"/>
    </source>
</evidence>
<dbReference type="NCBIfam" id="TIGR00157">
    <property type="entry name" value="ribosome small subunit-dependent GTPase A"/>
    <property type="match status" value="1"/>
</dbReference>
<dbReference type="GO" id="GO:0046872">
    <property type="term" value="F:metal ion binding"/>
    <property type="evidence" value="ECO:0007669"/>
    <property type="project" value="UniProtKB-KW"/>
</dbReference>
<dbReference type="InterPro" id="IPR004881">
    <property type="entry name" value="Ribosome_biogen_GTPase_RsgA"/>
</dbReference>
<feature type="binding site" evidence="10">
    <location>
        <position position="301"/>
    </location>
    <ligand>
        <name>Zn(2+)</name>
        <dbReference type="ChEBI" id="CHEBI:29105"/>
    </ligand>
</feature>
<dbReference type="Proteomes" id="UP000076830">
    <property type="component" value="Chromosome"/>
</dbReference>
<feature type="binding site" evidence="10">
    <location>
        <begin position="154"/>
        <end position="157"/>
    </location>
    <ligand>
        <name>GTP</name>
        <dbReference type="ChEBI" id="CHEBI:37565"/>
    </ligand>
</feature>
<protein>
    <recommendedName>
        <fullName evidence="10">Small ribosomal subunit biogenesis GTPase RsgA</fullName>
        <ecNumber evidence="10">3.6.1.-</ecNumber>
    </recommendedName>
</protein>
<feature type="domain" description="EngC GTPase" evidence="11">
    <location>
        <begin position="115"/>
        <end position="263"/>
    </location>
</feature>
<dbReference type="AlphaFoldDB" id="A0A161HS03"/>
<reference evidence="13 14" key="1">
    <citation type="submission" date="2016-04" db="EMBL/GenBank/DDBJ databases">
        <title>Complete genome sequence of Dokdonella koreensis DS-123T.</title>
        <authorList>
            <person name="Kim J.F."/>
            <person name="Lee H."/>
            <person name="Kwak M.-J."/>
        </authorList>
    </citation>
    <scope>NUCLEOTIDE SEQUENCE [LARGE SCALE GENOMIC DNA]</scope>
    <source>
        <strain evidence="13 14">DS-123</strain>
    </source>
</reference>
<evidence type="ECO:0000256" key="7">
    <source>
        <dbReference type="ARBA" id="ARBA00022833"/>
    </source>
</evidence>
<evidence type="ECO:0000256" key="8">
    <source>
        <dbReference type="ARBA" id="ARBA00022884"/>
    </source>
</evidence>
<feature type="binding site" evidence="10">
    <location>
        <position position="288"/>
    </location>
    <ligand>
        <name>Zn(2+)</name>
        <dbReference type="ChEBI" id="CHEBI:29105"/>
    </ligand>
</feature>
<dbReference type="EMBL" id="CP015249">
    <property type="protein sequence ID" value="ANB19777.1"/>
    <property type="molecule type" value="Genomic_DNA"/>
</dbReference>
<comment type="function">
    <text evidence="10">One of several proteins that assist in the late maturation steps of the functional core of the 30S ribosomal subunit. Helps release RbfA from mature subunits. May play a role in the assembly of ribosomal proteins into the subunit. Circularly permuted GTPase that catalyzes slow GTP hydrolysis, GTPase activity is stimulated by the 30S ribosomal subunit.</text>
</comment>
<evidence type="ECO:0000256" key="2">
    <source>
        <dbReference type="ARBA" id="ARBA00022517"/>
    </source>
</evidence>
<evidence type="ECO:0000259" key="12">
    <source>
        <dbReference type="PROSITE" id="PS51721"/>
    </source>
</evidence>
<evidence type="ECO:0000256" key="6">
    <source>
        <dbReference type="ARBA" id="ARBA00022801"/>
    </source>
</evidence>
<dbReference type="EC" id="3.6.1.-" evidence="10"/>
<dbReference type="PROSITE" id="PS50936">
    <property type="entry name" value="ENGC_GTPASE"/>
    <property type="match status" value="1"/>
</dbReference>
<comment type="similarity">
    <text evidence="10">Belongs to the TRAFAC class YlqF/YawG GTPase family. RsgA subfamily.</text>
</comment>
<dbReference type="PANTHER" id="PTHR32120:SF10">
    <property type="entry name" value="SMALL RIBOSOMAL SUBUNIT BIOGENESIS GTPASE RSGA"/>
    <property type="match status" value="1"/>
</dbReference>
<dbReference type="GO" id="GO:0003924">
    <property type="term" value="F:GTPase activity"/>
    <property type="evidence" value="ECO:0007669"/>
    <property type="project" value="UniProtKB-UniRule"/>
</dbReference>
<dbReference type="InterPro" id="IPR030378">
    <property type="entry name" value="G_CP_dom"/>
</dbReference>
<evidence type="ECO:0000256" key="1">
    <source>
        <dbReference type="ARBA" id="ARBA00022490"/>
    </source>
</evidence>
<evidence type="ECO:0000256" key="9">
    <source>
        <dbReference type="ARBA" id="ARBA00023134"/>
    </source>
</evidence>
<dbReference type="PATRIC" id="fig|1300342.3.peg.3705"/>
<organism evidence="13 14">
    <name type="scientific">Dokdonella koreensis DS-123</name>
    <dbReference type="NCBI Taxonomy" id="1300342"/>
    <lineage>
        <taxon>Bacteria</taxon>
        <taxon>Pseudomonadati</taxon>
        <taxon>Pseudomonadota</taxon>
        <taxon>Gammaproteobacteria</taxon>
        <taxon>Lysobacterales</taxon>
        <taxon>Rhodanobacteraceae</taxon>
        <taxon>Dokdonella</taxon>
    </lineage>
</organism>
<dbReference type="GO" id="GO:0042274">
    <property type="term" value="P:ribosomal small subunit biogenesis"/>
    <property type="evidence" value="ECO:0007669"/>
    <property type="project" value="UniProtKB-UniRule"/>
</dbReference>
<dbReference type="InterPro" id="IPR027417">
    <property type="entry name" value="P-loop_NTPase"/>
</dbReference>
<dbReference type="GO" id="GO:0005737">
    <property type="term" value="C:cytoplasm"/>
    <property type="evidence" value="ECO:0007669"/>
    <property type="project" value="UniProtKB-SubCell"/>
</dbReference>
<feature type="binding site" evidence="10">
    <location>
        <position position="293"/>
    </location>
    <ligand>
        <name>Zn(2+)</name>
        <dbReference type="ChEBI" id="CHEBI:29105"/>
    </ligand>
</feature>
<accession>A0A161HS03</accession>
<keyword evidence="1 10" id="KW-0963">Cytoplasm</keyword>
<keyword evidence="7 10" id="KW-0862">Zinc</keyword>
<keyword evidence="6 10" id="KW-0378">Hydrolase</keyword>
<evidence type="ECO:0000313" key="14">
    <source>
        <dbReference type="Proteomes" id="UP000076830"/>
    </source>
</evidence>
<comment type="subcellular location">
    <subcellularLocation>
        <location evidence="10">Cytoplasm</location>
    </subcellularLocation>
</comment>
<comment type="cofactor">
    <cofactor evidence="10">
        <name>Zn(2+)</name>
        <dbReference type="ChEBI" id="CHEBI:29105"/>
    </cofactor>
    <text evidence="10">Binds 1 zinc ion per subunit.</text>
</comment>
<evidence type="ECO:0000313" key="13">
    <source>
        <dbReference type="EMBL" id="ANB19777.1"/>
    </source>
</evidence>
<keyword evidence="3 10" id="KW-0479">Metal-binding</keyword>
<keyword evidence="4 10" id="KW-0699">rRNA-binding</keyword>
<dbReference type="Gene3D" id="3.40.50.300">
    <property type="entry name" value="P-loop containing nucleotide triphosphate hydrolases"/>
    <property type="match status" value="1"/>
</dbReference>
<evidence type="ECO:0000259" key="11">
    <source>
        <dbReference type="PROSITE" id="PS50936"/>
    </source>
</evidence>
<dbReference type="SUPFAM" id="SSF52540">
    <property type="entry name" value="P-loop containing nucleoside triphosphate hydrolases"/>
    <property type="match status" value="1"/>
</dbReference>
<keyword evidence="9 10" id="KW-0342">GTP-binding</keyword>
<comment type="subunit">
    <text evidence="10">Monomer. Associates with 30S ribosomal subunit, binds 16S rRNA.</text>
</comment>
<dbReference type="PANTHER" id="PTHR32120">
    <property type="entry name" value="SMALL RIBOSOMAL SUBUNIT BIOGENESIS GTPASE RSGA"/>
    <property type="match status" value="1"/>
</dbReference>
<dbReference type="Gene3D" id="1.10.40.50">
    <property type="entry name" value="Probable gtpase engc, domain 3"/>
    <property type="match status" value="1"/>
</dbReference>
<feature type="binding site" evidence="10">
    <location>
        <position position="295"/>
    </location>
    <ligand>
        <name>Zn(2+)</name>
        <dbReference type="ChEBI" id="CHEBI:29105"/>
    </ligand>
</feature>
<dbReference type="Pfam" id="PF03193">
    <property type="entry name" value="RsgA_GTPase"/>
    <property type="match status" value="1"/>
</dbReference>
<feature type="binding site" evidence="10">
    <location>
        <begin position="207"/>
        <end position="215"/>
    </location>
    <ligand>
        <name>GTP</name>
        <dbReference type="ChEBI" id="CHEBI:37565"/>
    </ligand>
</feature>
<evidence type="ECO:0000256" key="4">
    <source>
        <dbReference type="ARBA" id="ARBA00022730"/>
    </source>
</evidence>
<dbReference type="HAMAP" id="MF_01820">
    <property type="entry name" value="GTPase_RsgA"/>
    <property type="match status" value="1"/>
</dbReference>
<feature type="domain" description="CP-type G" evidence="12">
    <location>
        <begin position="106"/>
        <end position="265"/>
    </location>
</feature>
<keyword evidence="5 10" id="KW-0547">Nucleotide-binding</keyword>
<evidence type="ECO:0000256" key="10">
    <source>
        <dbReference type="HAMAP-Rule" id="MF_01820"/>
    </source>
</evidence>
<dbReference type="InterPro" id="IPR010914">
    <property type="entry name" value="RsgA_GTPase_dom"/>
</dbReference>
<keyword evidence="2 10" id="KW-0690">Ribosome biogenesis</keyword>
<keyword evidence="14" id="KW-1185">Reference proteome</keyword>